<dbReference type="Pfam" id="PF03961">
    <property type="entry name" value="FapA"/>
    <property type="match status" value="1"/>
</dbReference>
<keyword evidence="3" id="KW-1185">Reference proteome</keyword>
<protein>
    <recommendedName>
        <fullName evidence="1">Flagellar Assembly Protein A N-terminal region domain-containing protein</fullName>
    </recommendedName>
</protein>
<evidence type="ECO:0000313" key="3">
    <source>
        <dbReference type="Proteomes" id="UP000036356"/>
    </source>
</evidence>
<dbReference type="InterPro" id="IPR046865">
    <property type="entry name" value="FapA_b_solenoid"/>
</dbReference>
<dbReference type="PANTHER" id="PTHR38032">
    <property type="entry name" value="POLYMERASE-RELATED"/>
    <property type="match status" value="1"/>
</dbReference>
<dbReference type="InterPro" id="IPR005646">
    <property type="entry name" value="FapA"/>
</dbReference>
<gene>
    <name evidence="2" type="ORF">DEAC_c29850</name>
</gene>
<dbReference type="AlphaFoldDB" id="A0A0J1FPZ4"/>
<organism evidence="2 3">
    <name type="scientific">Desulfosporosinus acididurans</name>
    <dbReference type="NCBI Taxonomy" id="476652"/>
    <lineage>
        <taxon>Bacteria</taxon>
        <taxon>Bacillati</taxon>
        <taxon>Bacillota</taxon>
        <taxon>Clostridia</taxon>
        <taxon>Eubacteriales</taxon>
        <taxon>Desulfitobacteriaceae</taxon>
        <taxon>Desulfosporosinus</taxon>
    </lineage>
</organism>
<dbReference type="Proteomes" id="UP000036356">
    <property type="component" value="Unassembled WGS sequence"/>
</dbReference>
<name>A0A0J1FPZ4_9FIRM</name>
<dbReference type="InterPro" id="IPR046866">
    <property type="entry name" value="FapA_N"/>
</dbReference>
<evidence type="ECO:0000259" key="1">
    <source>
        <dbReference type="Pfam" id="PF20250"/>
    </source>
</evidence>
<dbReference type="RefSeq" id="WP_053006451.1">
    <property type="nucleotide sequence ID" value="NZ_LDZY01000010.1"/>
</dbReference>
<dbReference type="STRING" id="476652.DEAC_c29850"/>
<proteinExistence type="predicted"/>
<dbReference type="PANTHER" id="PTHR38032:SF1">
    <property type="entry name" value="RNA-BINDING PROTEIN KHPB N-TERMINAL DOMAIN-CONTAINING PROTEIN"/>
    <property type="match status" value="1"/>
</dbReference>
<evidence type="ECO:0000313" key="2">
    <source>
        <dbReference type="EMBL" id="KLU65018.1"/>
    </source>
</evidence>
<dbReference type="EMBL" id="LDZY01000010">
    <property type="protein sequence ID" value="KLU65018.1"/>
    <property type="molecule type" value="Genomic_DNA"/>
</dbReference>
<reference evidence="2 3" key="1">
    <citation type="submission" date="2015-06" db="EMBL/GenBank/DDBJ databases">
        <title>Draft genome of the moderately acidophilic sulfate reducer Candidatus Desulfosporosinus acididurans strain M1.</title>
        <authorList>
            <person name="Poehlein A."/>
            <person name="Petzsch P."/>
            <person name="Johnson B.D."/>
            <person name="Schloemann M."/>
            <person name="Daniel R."/>
            <person name="Muehling M."/>
        </authorList>
    </citation>
    <scope>NUCLEOTIDE SEQUENCE [LARGE SCALE GENOMIC DNA]</scope>
    <source>
        <strain evidence="2 3">M1</strain>
    </source>
</reference>
<sequence>MPEEVVHGDSLEEIRVEWATKLKLPQEEIGIEVLEKPRFFSKKWKVRLSWNDLIEQTPEDLHLTPTQVKREDNKYTFVFGEGVKRFIPFPRAGEIQRNGSPQSKPFFVNFGDQVEFYPVQQTGQLTWELQIRNQGLAVAAKVRHELPGRYLIPEELPASEAIDLAQFAYWESLPISSEAWDETKLNRDLEQLQIVHGRRPQSWSEILSVKGFGEVIVAEATPVVPPQHAQLEDFVGEPQKSIASDENKVDFYASKVKLVEEGTVLARKIPGKPGTPGKDVFGKELGTAVVKDFQFHLKKNVHLSEDGLEVIASCSGQPVRVDEKTYMVENVYVQNQDVDLASGSIDFPGDVYVNGNVHDGLHILAGGKIEIKGSVSRAEIRAEKGAKIYGNIMGGKTLIGEKYVARSQLLRSLSDLQDQLNSCLANTAVLLKASGNNNLKPGQCLKLILERQYSNLPKLCARIEKYIQEHKDDEMVSEGLVISIQTAKRFLVGLGPLEVQSVQALQRVDEVLRQYVENMSVEIPEKLSLEVGYLQGANVECGGSFKCSKGIYNSEIHIEEDVTIEGVCRGGKIFAGGDVKINELGGSGVSATYVQIGSDSRLSVTYCHQNVIITAGREVIQIEEDCKQLEIYREDGRVHVDKLKANPF</sequence>
<comment type="caution">
    <text evidence="2">The sequence shown here is derived from an EMBL/GenBank/DDBJ whole genome shotgun (WGS) entry which is preliminary data.</text>
</comment>
<dbReference type="PATRIC" id="fig|476652.3.peg.3144"/>
<feature type="domain" description="Flagellar Assembly Protein A N-terminal region" evidence="1">
    <location>
        <begin position="179"/>
        <end position="321"/>
    </location>
</feature>
<dbReference type="Pfam" id="PF20250">
    <property type="entry name" value="FapA_N"/>
    <property type="match status" value="1"/>
</dbReference>
<accession>A0A0J1FPZ4</accession>